<dbReference type="GeneID" id="85230775"/>
<name>A0AA97FE13_9EURY</name>
<feature type="transmembrane region" description="Helical" evidence="7">
    <location>
        <begin position="38"/>
        <end position="61"/>
    </location>
</feature>
<comment type="subcellular location">
    <subcellularLocation>
        <location evidence="1">Cell membrane</location>
        <topology evidence="1">Multi-pass membrane protein</topology>
    </subcellularLocation>
</comment>
<evidence type="ECO:0000256" key="4">
    <source>
        <dbReference type="ARBA" id="ARBA00022989"/>
    </source>
</evidence>
<evidence type="ECO:0000259" key="8">
    <source>
        <dbReference type="Pfam" id="PF00892"/>
    </source>
</evidence>
<keyword evidence="5 7" id="KW-0472">Membrane</keyword>
<protein>
    <submittedName>
        <fullName evidence="9">DMT family transporter</fullName>
    </submittedName>
</protein>
<evidence type="ECO:0000256" key="1">
    <source>
        <dbReference type="ARBA" id="ARBA00004651"/>
    </source>
</evidence>
<dbReference type="InterPro" id="IPR051258">
    <property type="entry name" value="Diverse_Substrate_Transporter"/>
</dbReference>
<organism evidence="9 10">
    <name type="scientific">Methanochimaera problematica</name>
    <dbReference type="NCBI Taxonomy" id="2609417"/>
    <lineage>
        <taxon>Archaea</taxon>
        <taxon>Methanobacteriati</taxon>
        <taxon>Methanobacteriota</taxon>
        <taxon>Stenosarchaea group</taxon>
        <taxon>Methanomicrobia</taxon>
        <taxon>Methanomicrobiales</taxon>
        <taxon>Methanomicrobiaceae</taxon>
        <taxon>Methanochimaera</taxon>
    </lineage>
</organism>
<feature type="transmembrane region" description="Helical" evidence="7">
    <location>
        <begin position="109"/>
        <end position="130"/>
    </location>
</feature>
<feature type="transmembrane region" description="Helical" evidence="7">
    <location>
        <begin position="192"/>
        <end position="210"/>
    </location>
</feature>
<keyword evidence="10" id="KW-1185">Reference proteome</keyword>
<reference evidence="9 10" key="1">
    <citation type="submission" date="2019-09" db="EMBL/GenBank/DDBJ databases">
        <title>The complete genome of Methanoplanus sp. FWC-SCC4.</title>
        <authorList>
            <person name="Chen S.-C."/>
            <person name="Zhou Y.-Z."/>
            <person name="Lai M.-C."/>
        </authorList>
    </citation>
    <scope>NUCLEOTIDE SEQUENCE [LARGE SCALE GENOMIC DNA]</scope>
    <source>
        <strain evidence="9 10">FWC-SCC4</strain>
    </source>
</reference>
<evidence type="ECO:0000256" key="2">
    <source>
        <dbReference type="ARBA" id="ARBA00022475"/>
    </source>
</evidence>
<evidence type="ECO:0000256" key="6">
    <source>
        <dbReference type="SAM" id="MobiDB-lite"/>
    </source>
</evidence>
<evidence type="ECO:0000256" key="5">
    <source>
        <dbReference type="ARBA" id="ARBA00023136"/>
    </source>
</evidence>
<dbReference type="InterPro" id="IPR000620">
    <property type="entry name" value="EamA_dom"/>
</dbReference>
<feature type="domain" description="EamA" evidence="8">
    <location>
        <begin position="8"/>
        <end position="153"/>
    </location>
</feature>
<feature type="transmembrane region" description="Helical" evidence="7">
    <location>
        <begin position="160"/>
        <end position="180"/>
    </location>
</feature>
<evidence type="ECO:0000256" key="7">
    <source>
        <dbReference type="SAM" id="Phobius"/>
    </source>
</evidence>
<dbReference type="GO" id="GO:0005886">
    <property type="term" value="C:plasma membrane"/>
    <property type="evidence" value="ECO:0007669"/>
    <property type="project" value="UniProtKB-SubCell"/>
</dbReference>
<dbReference type="Pfam" id="PF00892">
    <property type="entry name" value="EamA"/>
    <property type="match status" value="2"/>
</dbReference>
<dbReference type="PANTHER" id="PTHR42920:SF11">
    <property type="entry name" value="INNER MEMBRANE PROTEIN YTFF"/>
    <property type="match status" value="1"/>
</dbReference>
<feature type="compositionally biased region" description="Basic and acidic residues" evidence="6">
    <location>
        <begin position="306"/>
        <end position="337"/>
    </location>
</feature>
<proteinExistence type="predicted"/>
<gene>
    <name evidence="9" type="ORF">F1737_11355</name>
</gene>
<evidence type="ECO:0000256" key="3">
    <source>
        <dbReference type="ARBA" id="ARBA00022692"/>
    </source>
</evidence>
<feature type="region of interest" description="Disordered" evidence="6">
    <location>
        <begin position="304"/>
        <end position="367"/>
    </location>
</feature>
<dbReference type="SUPFAM" id="SSF103481">
    <property type="entry name" value="Multidrug resistance efflux transporter EmrE"/>
    <property type="match status" value="2"/>
</dbReference>
<dbReference type="KEGG" id="mefw:F1737_11355"/>
<feature type="transmembrane region" description="Helical" evidence="7">
    <location>
        <begin position="137"/>
        <end position="154"/>
    </location>
</feature>
<dbReference type="RefSeq" id="WP_317136692.1">
    <property type="nucleotide sequence ID" value="NZ_CP043875.1"/>
</dbReference>
<feature type="transmembrane region" description="Helical" evidence="7">
    <location>
        <begin position="222"/>
        <end position="244"/>
    </location>
</feature>
<dbReference type="PANTHER" id="PTHR42920">
    <property type="entry name" value="OS03G0707200 PROTEIN-RELATED"/>
    <property type="match status" value="1"/>
</dbReference>
<dbReference type="EMBL" id="CP043875">
    <property type="protein sequence ID" value="WOF17229.1"/>
    <property type="molecule type" value="Genomic_DNA"/>
</dbReference>
<keyword evidence="2" id="KW-1003">Cell membrane</keyword>
<feature type="transmembrane region" description="Helical" evidence="7">
    <location>
        <begin position="279"/>
        <end position="296"/>
    </location>
</feature>
<evidence type="ECO:0000313" key="9">
    <source>
        <dbReference type="EMBL" id="WOF17229.1"/>
    </source>
</evidence>
<dbReference type="AlphaFoldDB" id="A0AA97FE13"/>
<dbReference type="InterPro" id="IPR037185">
    <property type="entry name" value="EmrE-like"/>
</dbReference>
<keyword evidence="4 7" id="KW-1133">Transmembrane helix</keyword>
<evidence type="ECO:0000313" key="10">
    <source>
        <dbReference type="Proteomes" id="UP001301797"/>
    </source>
</evidence>
<feature type="transmembrane region" description="Helical" evidence="7">
    <location>
        <begin position="256"/>
        <end position="273"/>
    </location>
</feature>
<dbReference type="Gene3D" id="1.10.3730.20">
    <property type="match status" value="1"/>
</dbReference>
<dbReference type="Proteomes" id="UP001301797">
    <property type="component" value="Chromosome"/>
</dbReference>
<feature type="compositionally biased region" description="Basic residues" evidence="6">
    <location>
        <begin position="357"/>
        <end position="367"/>
    </location>
</feature>
<feature type="domain" description="EamA" evidence="8">
    <location>
        <begin position="164"/>
        <end position="296"/>
    </location>
</feature>
<feature type="compositionally biased region" description="Basic and acidic residues" evidence="6">
    <location>
        <begin position="344"/>
        <end position="356"/>
    </location>
</feature>
<sequence length="367" mass="39862">MIKKSLFPVLYVLCAAALFAAGAPLAKVLLESISPLTLAAILYSGSAIGLSVCFIISRVFLKKLNGTERNGVEAPLTKSDVPWLMGSVFFGSILSTIILMVSLQYTPAVTASMLLCFEAVASTTIAATIFHEPVGRRVWAALGLITLACLGLTYSPGSEFGLSLGAAGVILTCICWGIDCNLGRKISSKDPLLIVLAKGWGAGIVIFLISRIFENEFPPFEIVLPALFIGFMSFGGLMMMLYFLGLRGLGAARASSIFGMSPIFGVVISFMIFRDITSGMFFIALPLMAGGLYLLATEKHSHLHTHPAETHEHRHCHDDLHHDHGHFPADPDADKHGYHSHPHTHSDLSHTHPHRPDIHHRHRHDKA</sequence>
<accession>A0AA97FE13</accession>
<keyword evidence="3 7" id="KW-0812">Transmembrane</keyword>
<feature type="transmembrane region" description="Helical" evidence="7">
    <location>
        <begin position="81"/>
        <end position="103"/>
    </location>
</feature>